<dbReference type="EnsemblBacteria" id="AAQ00642">
    <property type="protein sequence ID" value="AAQ00642"/>
    <property type="gene ID" value="Pro_1598"/>
</dbReference>
<dbReference type="InterPro" id="IPR014729">
    <property type="entry name" value="Rossmann-like_a/b/a_fold"/>
</dbReference>
<dbReference type="Proteomes" id="UP000001420">
    <property type="component" value="Chromosome"/>
</dbReference>
<evidence type="ECO:0000256" key="4">
    <source>
        <dbReference type="ARBA" id="ARBA00022642"/>
    </source>
</evidence>
<dbReference type="GO" id="GO:0004515">
    <property type="term" value="F:nicotinate-nucleotide adenylyltransferase activity"/>
    <property type="evidence" value="ECO:0007669"/>
    <property type="project" value="UniProtKB-EC"/>
</dbReference>
<evidence type="ECO:0000256" key="10">
    <source>
        <dbReference type="ARBA" id="ARBA00048721"/>
    </source>
</evidence>
<dbReference type="Gene3D" id="3.40.50.620">
    <property type="entry name" value="HUPs"/>
    <property type="match status" value="1"/>
</dbReference>
<evidence type="ECO:0000256" key="7">
    <source>
        <dbReference type="ARBA" id="ARBA00022741"/>
    </source>
</evidence>
<dbReference type="PANTHER" id="PTHR39321:SF3">
    <property type="entry name" value="PHOSPHOPANTETHEINE ADENYLYLTRANSFERASE"/>
    <property type="match status" value="1"/>
</dbReference>
<evidence type="ECO:0000256" key="6">
    <source>
        <dbReference type="ARBA" id="ARBA00022695"/>
    </source>
</evidence>
<dbReference type="PATRIC" id="fig|167539.5.peg.1689"/>
<dbReference type="InterPro" id="IPR005248">
    <property type="entry name" value="NadD/NMNAT"/>
</dbReference>
<comment type="function">
    <text evidence="1">Catalyzes the reversible adenylation of nicotinate mononucleotide (NaMN) to nicotinic acid adenine dinucleotide (NaAD).</text>
</comment>
<comment type="pathway">
    <text evidence="2">Cofactor biosynthesis; NAD(+) biosynthesis; deamido-NAD(+) from nicotinate D-ribonucleotide: step 1/1.</text>
</comment>
<keyword evidence="5" id="KW-0808">Transferase</keyword>
<dbReference type="PANTHER" id="PTHR39321">
    <property type="entry name" value="NICOTINATE-NUCLEOTIDE ADENYLYLTRANSFERASE-RELATED"/>
    <property type="match status" value="1"/>
</dbReference>
<dbReference type="CDD" id="cd02165">
    <property type="entry name" value="NMNAT"/>
    <property type="match status" value="1"/>
</dbReference>
<proteinExistence type="predicted"/>
<sequence>MKNNSYSSIALLGTSADPPTIGHKILLTELSKIFPKVVTWASDNPSKSHKTSLNQRYELLNTLVEAIALPNLELKQELSSKWAIKTLERAAKHWPNKGLILIIGSDLVTDIPHWFEAKNVLQHAQLGIVPREGWPIGNSNLEKIKEMGGTPILLPLKIPETASSTIHNHLLFSQIPKALLPILKKKNLYGLSQKM</sequence>
<evidence type="ECO:0000256" key="5">
    <source>
        <dbReference type="ARBA" id="ARBA00022679"/>
    </source>
</evidence>
<feature type="domain" description="Cytidyltransferase-like" evidence="11">
    <location>
        <begin position="12"/>
        <end position="165"/>
    </location>
</feature>
<evidence type="ECO:0000256" key="9">
    <source>
        <dbReference type="ARBA" id="ARBA00023027"/>
    </source>
</evidence>
<gene>
    <name evidence="12" type="primary">nadD</name>
    <name evidence="12" type="ordered locus">Pro_1598</name>
</gene>
<organism evidence="12 13">
    <name type="scientific">Prochlorococcus marinus (strain SARG / CCMP1375 / SS120)</name>
    <dbReference type="NCBI Taxonomy" id="167539"/>
    <lineage>
        <taxon>Bacteria</taxon>
        <taxon>Bacillati</taxon>
        <taxon>Cyanobacteriota</taxon>
        <taxon>Cyanophyceae</taxon>
        <taxon>Synechococcales</taxon>
        <taxon>Prochlorococcaceae</taxon>
        <taxon>Prochlorococcus</taxon>
    </lineage>
</organism>
<name>Q7VA69_PROMA</name>
<dbReference type="HOGENOM" id="CLU_069765_3_2_3"/>
<dbReference type="STRING" id="167539.Pro_1598"/>
<evidence type="ECO:0000313" key="12">
    <source>
        <dbReference type="EMBL" id="AAQ00642.1"/>
    </source>
</evidence>
<keyword evidence="8" id="KW-0067">ATP-binding</keyword>
<evidence type="ECO:0000256" key="3">
    <source>
        <dbReference type="ARBA" id="ARBA00012389"/>
    </source>
</evidence>
<dbReference type="InterPro" id="IPR004821">
    <property type="entry name" value="Cyt_trans-like"/>
</dbReference>
<dbReference type="EC" id="2.7.7.18" evidence="3"/>
<dbReference type="GO" id="GO:0005524">
    <property type="term" value="F:ATP binding"/>
    <property type="evidence" value="ECO:0007669"/>
    <property type="project" value="UniProtKB-KW"/>
</dbReference>
<keyword evidence="7" id="KW-0547">Nucleotide-binding</keyword>
<evidence type="ECO:0000256" key="2">
    <source>
        <dbReference type="ARBA" id="ARBA00005019"/>
    </source>
</evidence>
<reference evidence="12 13" key="1">
    <citation type="journal article" date="2003" name="Proc. Natl. Acad. Sci. U.S.A.">
        <title>Genome sequence of the cyanobacterium Prochlorococcus marinus SS120, a nearly minimal oxyphototrophic genome.</title>
        <authorList>
            <person name="Dufresne A."/>
            <person name="Salanoubat M."/>
            <person name="Partensky F."/>
            <person name="Artiguenave F."/>
            <person name="Axmann I.M."/>
            <person name="Barbe V."/>
            <person name="Duprat S."/>
            <person name="Galperin M.Y."/>
            <person name="Koonin E.V."/>
            <person name="Le Gall F."/>
            <person name="Makarova K.S."/>
            <person name="Ostrowski M."/>
            <person name="Oztas S."/>
            <person name="Robert C."/>
            <person name="Rogozin I.B."/>
            <person name="Scanlan D.J."/>
            <person name="Tandeau de Marsac N."/>
            <person name="Weissenbach J."/>
            <person name="Wincker P."/>
            <person name="Wolf Y.I."/>
            <person name="Hess W.R."/>
        </authorList>
    </citation>
    <scope>NUCLEOTIDE SEQUENCE [LARGE SCALE GENOMIC DNA]</scope>
    <source>
        <strain evidence="13">SARG / CCMP1375 / SS120</strain>
    </source>
</reference>
<dbReference type="UniPathway" id="UPA00253">
    <property type="reaction ID" value="UER00332"/>
</dbReference>
<keyword evidence="9" id="KW-0520">NAD</keyword>
<dbReference type="eggNOG" id="COG1057">
    <property type="taxonomic scope" value="Bacteria"/>
</dbReference>
<dbReference type="EMBL" id="AE017126">
    <property type="protein sequence ID" value="AAQ00642.1"/>
    <property type="molecule type" value="Genomic_DNA"/>
</dbReference>
<dbReference type="NCBIfam" id="NF000842">
    <property type="entry name" value="PRK00071.2-1"/>
    <property type="match status" value="1"/>
</dbReference>
<keyword evidence="13" id="KW-1185">Reference proteome</keyword>
<dbReference type="OrthoDB" id="5295945at2"/>
<evidence type="ECO:0000256" key="8">
    <source>
        <dbReference type="ARBA" id="ARBA00022840"/>
    </source>
</evidence>
<dbReference type="SUPFAM" id="SSF52374">
    <property type="entry name" value="Nucleotidylyl transferase"/>
    <property type="match status" value="1"/>
</dbReference>
<dbReference type="Pfam" id="PF01467">
    <property type="entry name" value="CTP_transf_like"/>
    <property type="match status" value="1"/>
</dbReference>
<dbReference type="KEGG" id="pma:Pro_1598"/>
<evidence type="ECO:0000259" key="11">
    <source>
        <dbReference type="Pfam" id="PF01467"/>
    </source>
</evidence>
<keyword evidence="4" id="KW-0662">Pyridine nucleotide biosynthesis</keyword>
<comment type="catalytic activity">
    <reaction evidence="10">
        <text>nicotinate beta-D-ribonucleotide + ATP + H(+) = deamido-NAD(+) + diphosphate</text>
        <dbReference type="Rhea" id="RHEA:22860"/>
        <dbReference type="ChEBI" id="CHEBI:15378"/>
        <dbReference type="ChEBI" id="CHEBI:30616"/>
        <dbReference type="ChEBI" id="CHEBI:33019"/>
        <dbReference type="ChEBI" id="CHEBI:57502"/>
        <dbReference type="ChEBI" id="CHEBI:58437"/>
        <dbReference type="EC" id="2.7.7.18"/>
    </reaction>
</comment>
<keyword evidence="6 12" id="KW-0548">Nucleotidyltransferase</keyword>
<dbReference type="RefSeq" id="WP_011125748.1">
    <property type="nucleotide sequence ID" value="NC_005042.1"/>
</dbReference>
<evidence type="ECO:0000313" key="13">
    <source>
        <dbReference type="Proteomes" id="UP000001420"/>
    </source>
</evidence>
<evidence type="ECO:0000256" key="1">
    <source>
        <dbReference type="ARBA" id="ARBA00002324"/>
    </source>
</evidence>
<accession>Q7VA69</accession>
<dbReference type="GO" id="GO:0009435">
    <property type="term" value="P:NAD+ biosynthetic process"/>
    <property type="evidence" value="ECO:0007669"/>
    <property type="project" value="UniProtKB-UniPathway"/>
</dbReference>
<dbReference type="AlphaFoldDB" id="Q7VA69"/>
<protein>
    <recommendedName>
        <fullName evidence="3">nicotinate-nucleotide adenylyltransferase</fullName>
        <ecNumber evidence="3">2.7.7.18</ecNumber>
    </recommendedName>
</protein>